<protein>
    <submittedName>
        <fullName evidence="2">Uncharacterized protein</fullName>
    </submittedName>
</protein>
<name>A0AB38G195_9ENTR</name>
<accession>A0AB38G195</accession>
<gene>
    <name evidence="1" type="ORF">C7387_2698</name>
    <name evidence="2" type="ORF">NCTC11967_04394</name>
</gene>
<dbReference type="EMBL" id="UAVL01000021">
    <property type="protein sequence ID" value="SQA65365.1"/>
    <property type="molecule type" value="Genomic_DNA"/>
</dbReference>
<evidence type="ECO:0000313" key="3">
    <source>
        <dbReference type="Proteomes" id="UP000251313"/>
    </source>
</evidence>
<evidence type="ECO:0000313" key="4">
    <source>
        <dbReference type="Proteomes" id="UP000267341"/>
    </source>
</evidence>
<dbReference type="AlphaFoldDB" id="A0AB38G195"/>
<keyword evidence="4" id="KW-1185">Reference proteome</keyword>
<comment type="caution">
    <text evidence="2">The sequence shown here is derived from an EMBL/GenBank/DDBJ whole genome shotgun (WGS) entry which is preliminary data.</text>
</comment>
<reference evidence="2 3" key="1">
    <citation type="submission" date="2018-06" db="EMBL/GenBank/DDBJ databases">
        <authorList>
            <consortium name="Pathogen Informatics"/>
            <person name="Doyle S."/>
        </authorList>
    </citation>
    <scope>NUCLEOTIDE SEQUENCE [LARGE SCALE GENOMIC DNA]</scope>
    <source>
        <strain evidence="2 3">NCTC11967</strain>
    </source>
</reference>
<dbReference type="Proteomes" id="UP000251313">
    <property type="component" value="Unassembled WGS sequence"/>
</dbReference>
<evidence type="ECO:0000313" key="1">
    <source>
        <dbReference type="EMBL" id="RKR54535.1"/>
    </source>
</evidence>
<dbReference type="Proteomes" id="UP000267341">
    <property type="component" value="Unassembled WGS sequence"/>
</dbReference>
<organism evidence="2 3">
    <name type="scientific">Yokenella regensburgei</name>
    <dbReference type="NCBI Taxonomy" id="158877"/>
    <lineage>
        <taxon>Bacteria</taxon>
        <taxon>Pseudomonadati</taxon>
        <taxon>Pseudomonadota</taxon>
        <taxon>Gammaproteobacteria</taxon>
        <taxon>Enterobacterales</taxon>
        <taxon>Enterobacteriaceae</taxon>
        <taxon>Yokenella</taxon>
    </lineage>
</organism>
<proteinExistence type="predicted"/>
<dbReference type="GeneID" id="66906583"/>
<sequence length="52" mass="5834">MAILGHFFIGLPVFFFEGAQIDEKGMEIFPATVLTLATECAFLFCIFPRFSV</sequence>
<dbReference type="EMBL" id="RBIZ01000004">
    <property type="protein sequence ID" value="RKR54535.1"/>
    <property type="molecule type" value="Genomic_DNA"/>
</dbReference>
<dbReference type="RefSeq" id="WP_006818349.1">
    <property type="nucleotide sequence ID" value="NZ_CABKQJ010000015.1"/>
</dbReference>
<evidence type="ECO:0000313" key="2">
    <source>
        <dbReference type="EMBL" id="SQA65365.1"/>
    </source>
</evidence>
<reference evidence="1 4" key="2">
    <citation type="submission" date="2018-10" db="EMBL/GenBank/DDBJ databases">
        <title>Genomic Encyclopedia of Type Strains, Phase IV (KMG-IV): sequencing the most valuable type-strain genomes for metagenomic binning, comparative biology and taxonomic classification.</title>
        <authorList>
            <person name="Goeker M."/>
        </authorList>
    </citation>
    <scope>NUCLEOTIDE SEQUENCE [LARGE SCALE GENOMIC DNA]</scope>
    <source>
        <strain evidence="1 4">DSM 5079</strain>
    </source>
</reference>